<dbReference type="Gene3D" id="1.20.1250.20">
    <property type="entry name" value="MFS general substrate transporter like domains"/>
    <property type="match status" value="1"/>
</dbReference>
<feature type="transmembrane region" description="Helical" evidence="4">
    <location>
        <begin position="386"/>
        <end position="407"/>
    </location>
</feature>
<gene>
    <name evidence="6" type="ORF">Pan153_18380</name>
</gene>
<dbReference type="EMBL" id="CP036317">
    <property type="protein sequence ID" value="QDV17203.1"/>
    <property type="molecule type" value="Genomic_DNA"/>
</dbReference>
<feature type="transmembrane region" description="Helical" evidence="4">
    <location>
        <begin position="80"/>
        <end position="102"/>
    </location>
</feature>
<dbReference type="InterPro" id="IPR036259">
    <property type="entry name" value="MFS_trans_sf"/>
</dbReference>
<feature type="transmembrane region" description="Helical" evidence="4">
    <location>
        <begin position="184"/>
        <end position="201"/>
    </location>
</feature>
<proteinExistence type="predicted"/>
<evidence type="ECO:0000256" key="4">
    <source>
        <dbReference type="SAM" id="Phobius"/>
    </source>
</evidence>
<dbReference type="AlphaFoldDB" id="A0A518FLH6"/>
<dbReference type="SUPFAM" id="SSF103473">
    <property type="entry name" value="MFS general substrate transporter"/>
    <property type="match status" value="1"/>
</dbReference>
<reference evidence="6 7" key="1">
    <citation type="submission" date="2019-02" db="EMBL/GenBank/DDBJ databases">
        <title>Deep-cultivation of Planctomycetes and their phenomic and genomic characterization uncovers novel biology.</title>
        <authorList>
            <person name="Wiegand S."/>
            <person name="Jogler M."/>
            <person name="Boedeker C."/>
            <person name="Pinto D."/>
            <person name="Vollmers J."/>
            <person name="Rivas-Marin E."/>
            <person name="Kohn T."/>
            <person name="Peeters S.H."/>
            <person name="Heuer A."/>
            <person name="Rast P."/>
            <person name="Oberbeckmann S."/>
            <person name="Bunk B."/>
            <person name="Jeske O."/>
            <person name="Meyerdierks A."/>
            <person name="Storesund J.E."/>
            <person name="Kallscheuer N."/>
            <person name="Luecker S."/>
            <person name="Lage O.M."/>
            <person name="Pohl T."/>
            <person name="Merkel B.J."/>
            <person name="Hornburger P."/>
            <person name="Mueller R.-W."/>
            <person name="Bruemmer F."/>
            <person name="Labrenz M."/>
            <person name="Spormann A.M."/>
            <person name="Op den Camp H."/>
            <person name="Overmann J."/>
            <person name="Amann R."/>
            <person name="Jetten M.S.M."/>
            <person name="Mascher T."/>
            <person name="Medema M.H."/>
            <person name="Devos D.P."/>
            <person name="Kaster A.-K."/>
            <person name="Ovreas L."/>
            <person name="Rohde M."/>
            <person name="Galperin M.Y."/>
            <person name="Jogler C."/>
        </authorList>
    </citation>
    <scope>NUCLEOTIDE SEQUENCE [LARGE SCALE GENOMIC DNA]</scope>
    <source>
        <strain evidence="6 7">Pan153</strain>
    </source>
</reference>
<dbReference type="Pfam" id="PF07690">
    <property type="entry name" value="MFS_1"/>
    <property type="match status" value="1"/>
</dbReference>
<dbReference type="OrthoDB" id="9764596at2"/>
<feature type="transmembrane region" description="Helical" evidence="4">
    <location>
        <begin position="327"/>
        <end position="346"/>
    </location>
</feature>
<dbReference type="Proteomes" id="UP000320839">
    <property type="component" value="Chromosome"/>
</dbReference>
<name>A0A518FLH6_9PLAN</name>
<dbReference type="InterPro" id="IPR011701">
    <property type="entry name" value="MFS"/>
</dbReference>
<dbReference type="PANTHER" id="PTHR23528:SF1">
    <property type="entry name" value="MAJOR FACILITATOR SUPERFAMILY (MFS) PROFILE DOMAIN-CONTAINING PROTEIN"/>
    <property type="match status" value="1"/>
</dbReference>
<accession>A0A518FLH6</accession>
<feature type="transmembrane region" description="Helical" evidence="4">
    <location>
        <begin position="427"/>
        <end position="447"/>
    </location>
</feature>
<sequence>MFCELSNATWGRFPFTWQTGRITHMQSYPPQLPEPATRTPLSLRKGCVLYSLFFGASITEAVSVNLIPLTLALFTRDPNIIFWILAINPALGFIVQPIFGLISDRIWTKLGRRALFLVCSPPIIAVSLLLIPFIGTLGIMVVVIVFLQFFQDVINGTDQPLIADLVPPPQRTTVLGAVKAAENLGIILVLFLGMPLVEWYREQFGYAHYGLPLYVFAALCQILFVSGAALFLQEQKRPDSVTNNSRISIRNYLGDFFAQPMLFRIALAYFFRSFSRSAVTGSIALYTLHTLQLSEREFGISWGLMPFISLLAGVPLGLAAERFAKDRVLQFAFGILIISCGVGYFGHGVTGLIIASLIFGIADMLLEVTLKAFMSEHYPADRTGQLAGAVNCFFAAGRVAGLLAVGYCVKLMNPQLDWSRISETAYVDYSVIWMISSFGAVLGMIALSTTKDLRFELELKNAMSVEQTENS</sequence>
<feature type="transmembrane region" description="Helical" evidence="4">
    <location>
        <begin position="300"/>
        <end position="320"/>
    </location>
</feature>
<feature type="domain" description="Major facilitator superfamily (MFS) profile" evidence="5">
    <location>
        <begin position="261"/>
        <end position="471"/>
    </location>
</feature>
<feature type="transmembrane region" description="Helical" evidence="4">
    <location>
        <begin position="213"/>
        <end position="232"/>
    </location>
</feature>
<keyword evidence="3 4" id="KW-0472">Membrane</keyword>
<organism evidence="6 7">
    <name type="scientific">Gimesia panareensis</name>
    <dbReference type="NCBI Taxonomy" id="2527978"/>
    <lineage>
        <taxon>Bacteria</taxon>
        <taxon>Pseudomonadati</taxon>
        <taxon>Planctomycetota</taxon>
        <taxon>Planctomycetia</taxon>
        <taxon>Planctomycetales</taxon>
        <taxon>Planctomycetaceae</taxon>
        <taxon>Gimesia</taxon>
    </lineage>
</organism>
<evidence type="ECO:0000259" key="5">
    <source>
        <dbReference type="PROSITE" id="PS50850"/>
    </source>
</evidence>
<evidence type="ECO:0000256" key="2">
    <source>
        <dbReference type="ARBA" id="ARBA00022989"/>
    </source>
</evidence>
<dbReference type="InterPro" id="IPR020846">
    <property type="entry name" value="MFS_dom"/>
</dbReference>
<evidence type="ECO:0000256" key="3">
    <source>
        <dbReference type="ARBA" id="ARBA00023136"/>
    </source>
</evidence>
<protein>
    <submittedName>
        <fullName evidence="6">Major Facilitator Superfamily protein</fullName>
    </submittedName>
</protein>
<dbReference type="GO" id="GO:0022857">
    <property type="term" value="F:transmembrane transporter activity"/>
    <property type="evidence" value="ECO:0007669"/>
    <property type="project" value="InterPro"/>
</dbReference>
<keyword evidence="2 4" id="KW-1133">Transmembrane helix</keyword>
<keyword evidence="1 4" id="KW-0812">Transmembrane</keyword>
<feature type="transmembrane region" description="Helical" evidence="4">
    <location>
        <begin position="114"/>
        <end position="147"/>
    </location>
</feature>
<evidence type="ECO:0000313" key="6">
    <source>
        <dbReference type="EMBL" id="QDV17203.1"/>
    </source>
</evidence>
<feature type="transmembrane region" description="Helical" evidence="4">
    <location>
        <begin position="48"/>
        <end position="74"/>
    </location>
</feature>
<dbReference type="PANTHER" id="PTHR23528">
    <property type="match status" value="1"/>
</dbReference>
<dbReference type="PROSITE" id="PS50850">
    <property type="entry name" value="MFS"/>
    <property type="match status" value="1"/>
</dbReference>
<evidence type="ECO:0000256" key="1">
    <source>
        <dbReference type="ARBA" id="ARBA00022692"/>
    </source>
</evidence>
<evidence type="ECO:0000313" key="7">
    <source>
        <dbReference type="Proteomes" id="UP000320839"/>
    </source>
</evidence>